<keyword evidence="1" id="KW-0472">Membrane</keyword>
<dbReference type="AlphaFoldDB" id="A0A8J5XVB8"/>
<dbReference type="OrthoDB" id="524898at2759"/>
<dbReference type="Proteomes" id="UP000751190">
    <property type="component" value="Unassembled WGS sequence"/>
</dbReference>
<proteinExistence type="predicted"/>
<sequence>MRVPESADAEEDARRAERAHELRECKLLFFAGFLGLPWLWFVNWFHYRRRAPPESDPLVQVYARRSLLGSIIGLVLFLVYFFTVQLTWRRWATDIMINAPARKDEF</sequence>
<gene>
    <name evidence="2" type="ORF">KFE25_000495</name>
</gene>
<dbReference type="EMBL" id="JAGTXO010000006">
    <property type="protein sequence ID" value="KAG8467179.1"/>
    <property type="molecule type" value="Genomic_DNA"/>
</dbReference>
<evidence type="ECO:0000256" key="1">
    <source>
        <dbReference type="SAM" id="Phobius"/>
    </source>
</evidence>
<organism evidence="2 3">
    <name type="scientific">Diacronema lutheri</name>
    <name type="common">Unicellular marine alga</name>
    <name type="synonym">Monochrysis lutheri</name>
    <dbReference type="NCBI Taxonomy" id="2081491"/>
    <lineage>
        <taxon>Eukaryota</taxon>
        <taxon>Haptista</taxon>
        <taxon>Haptophyta</taxon>
        <taxon>Pavlovophyceae</taxon>
        <taxon>Pavlovales</taxon>
        <taxon>Pavlovaceae</taxon>
        <taxon>Diacronema</taxon>
    </lineage>
</organism>
<evidence type="ECO:0008006" key="4">
    <source>
        <dbReference type="Google" id="ProtNLM"/>
    </source>
</evidence>
<name>A0A8J5XVB8_DIALT</name>
<accession>A0A8J5XVB8</accession>
<protein>
    <recommendedName>
        <fullName evidence="4">Gamma-secretase subunit PEN-2</fullName>
    </recommendedName>
</protein>
<feature type="transmembrane region" description="Helical" evidence="1">
    <location>
        <begin position="27"/>
        <end position="47"/>
    </location>
</feature>
<reference evidence="2" key="1">
    <citation type="submission" date="2021-05" db="EMBL/GenBank/DDBJ databases">
        <title>The genome of the haptophyte Pavlova lutheri (Diacronema luteri, Pavlovales) - a model for lipid biosynthesis in eukaryotic algae.</title>
        <authorList>
            <person name="Hulatt C.J."/>
            <person name="Posewitz M.C."/>
        </authorList>
    </citation>
    <scope>NUCLEOTIDE SEQUENCE</scope>
    <source>
        <strain evidence="2">NIVA-4/92</strain>
    </source>
</reference>
<keyword evidence="1" id="KW-1133">Transmembrane helix</keyword>
<evidence type="ECO:0000313" key="2">
    <source>
        <dbReference type="EMBL" id="KAG8467179.1"/>
    </source>
</evidence>
<dbReference type="InterPro" id="IPR019379">
    <property type="entry name" value="Gamma_Secretase_Asp_P_PEN2"/>
</dbReference>
<keyword evidence="1" id="KW-0812">Transmembrane</keyword>
<keyword evidence="3" id="KW-1185">Reference proteome</keyword>
<dbReference type="Pfam" id="PF10251">
    <property type="entry name" value="PEN-2"/>
    <property type="match status" value="1"/>
</dbReference>
<comment type="caution">
    <text evidence="2">The sequence shown here is derived from an EMBL/GenBank/DDBJ whole genome shotgun (WGS) entry which is preliminary data.</text>
</comment>
<evidence type="ECO:0000313" key="3">
    <source>
        <dbReference type="Proteomes" id="UP000751190"/>
    </source>
</evidence>
<feature type="transmembrane region" description="Helical" evidence="1">
    <location>
        <begin position="67"/>
        <end position="88"/>
    </location>
</feature>